<reference evidence="5 6" key="2">
    <citation type="submission" date="2019-01" db="EMBL/GenBank/DDBJ databases">
        <authorList>
            <person name="Li Y."/>
        </authorList>
    </citation>
    <scope>NUCLEOTIDE SEQUENCE [LARGE SCALE GENOMIC DNA]</scope>
    <source>
        <strain evidence="5 6">D19-10-3-21</strain>
    </source>
</reference>
<name>A0A443K5I9_9RHOB</name>
<evidence type="ECO:0000313" key="6">
    <source>
        <dbReference type="Proteomes" id="UP000285295"/>
    </source>
</evidence>
<gene>
    <name evidence="5" type="ORF">D2T31_14850</name>
</gene>
<reference evidence="5 6" key="1">
    <citation type="submission" date="2019-01" db="EMBL/GenBank/DDBJ databases">
        <title>Sinorhodobacter populi sp. nov. isolated from the symptomatic bark tissue of Populus euramericana canker.</title>
        <authorList>
            <person name="Xu G."/>
        </authorList>
    </citation>
    <scope>NUCLEOTIDE SEQUENCE [LARGE SCALE GENOMIC DNA]</scope>
    <source>
        <strain evidence="5 6">D19-10-3-21</strain>
    </source>
</reference>
<evidence type="ECO:0000259" key="4">
    <source>
        <dbReference type="Pfam" id="PF09084"/>
    </source>
</evidence>
<dbReference type="EMBL" id="SAUX01000017">
    <property type="protein sequence ID" value="RWR28047.1"/>
    <property type="molecule type" value="Genomic_DNA"/>
</dbReference>
<evidence type="ECO:0000256" key="2">
    <source>
        <dbReference type="ARBA" id="ARBA00010742"/>
    </source>
</evidence>
<protein>
    <submittedName>
        <fullName evidence="5">ABC transporter substrate-binding protein</fullName>
    </submittedName>
</protein>
<evidence type="ECO:0000313" key="5">
    <source>
        <dbReference type="EMBL" id="RWR28047.1"/>
    </source>
</evidence>
<keyword evidence="3" id="KW-0732">Signal</keyword>
<dbReference type="GO" id="GO:0042918">
    <property type="term" value="P:alkanesulfonate transmembrane transport"/>
    <property type="evidence" value="ECO:0007669"/>
    <property type="project" value="TreeGrafter"/>
</dbReference>
<comment type="similarity">
    <text evidence="2">Belongs to the bacterial solute-binding protein SsuA/TauA family.</text>
</comment>
<dbReference type="AlphaFoldDB" id="A0A443K5I9"/>
<organism evidence="5 6">
    <name type="scientific">Paenirhodobacter populi</name>
    <dbReference type="NCBI Taxonomy" id="2306993"/>
    <lineage>
        <taxon>Bacteria</taxon>
        <taxon>Pseudomonadati</taxon>
        <taxon>Pseudomonadota</taxon>
        <taxon>Alphaproteobacteria</taxon>
        <taxon>Rhodobacterales</taxon>
        <taxon>Rhodobacter group</taxon>
        <taxon>Paenirhodobacter</taxon>
    </lineage>
</organism>
<dbReference type="SUPFAM" id="SSF53850">
    <property type="entry name" value="Periplasmic binding protein-like II"/>
    <property type="match status" value="1"/>
</dbReference>
<sequence length="336" mass="36065">MMNKSRIGRRGALALGAGGFAGLMMPMPLSAQSGTPGRINIVTTAGNNGQAFIDIMHSQGFLSKYGLDAEFITAGDGTKIVVALLSGSADLCRAGGFGQVLAAIDRGAEMKVVGGAILTTAVGVYSANPDVRTLKDLEGRTVGAGAPGALLHQLMVAVMQKRGVDVGKVDFVNIGSSSQVLKAVVAGRVDAGPCQNDVHYQQAKYGIHCLSELWTDLPEYPYQAAYASTRALNGKRDTVVRCMAAFKEFYDFIQSDAGEGVYIDAFVRLLGEPAAQDAADQWRFFNQYKPFDIEMPVERIEYLQRLNIEMGVQTDMIPLDRIIDMSIAEDAIRLIG</sequence>
<evidence type="ECO:0000256" key="3">
    <source>
        <dbReference type="ARBA" id="ARBA00022729"/>
    </source>
</evidence>
<dbReference type="InterPro" id="IPR006311">
    <property type="entry name" value="TAT_signal"/>
</dbReference>
<dbReference type="PANTHER" id="PTHR30024">
    <property type="entry name" value="ALIPHATIC SULFONATES-BINDING PROTEIN-RELATED"/>
    <property type="match status" value="1"/>
</dbReference>
<proteinExistence type="inferred from homology"/>
<accession>A0A443K5I9</accession>
<dbReference type="PROSITE" id="PS51318">
    <property type="entry name" value="TAT"/>
    <property type="match status" value="1"/>
</dbReference>
<evidence type="ECO:0000256" key="1">
    <source>
        <dbReference type="ARBA" id="ARBA00004418"/>
    </source>
</evidence>
<dbReference type="InterPro" id="IPR015168">
    <property type="entry name" value="SsuA/THI5"/>
</dbReference>
<comment type="caution">
    <text evidence="5">The sequence shown here is derived from an EMBL/GenBank/DDBJ whole genome shotgun (WGS) entry which is preliminary data.</text>
</comment>
<dbReference type="Pfam" id="PF09084">
    <property type="entry name" value="NMT1"/>
    <property type="match status" value="1"/>
</dbReference>
<dbReference type="OrthoDB" id="9815602at2"/>
<dbReference type="Proteomes" id="UP000285295">
    <property type="component" value="Unassembled WGS sequence"/>
</dbReference>
<dbReference type="PANTHER" id="PTHR30024:SF47">
    <property type="entry name" value="TAURINE-BINDING PERIPLASMIC PROTEIN"/>
    <property type="match status" value="1"/>
</dbReference>
<dbReference type="GO" id="GO:0042597">
    <property type="term" value="C:periplasmic space"/>
    <property type="evidence" value="ECO:0007669"/>
    <property type="project" value="UniProtKB-SubCell"/>
</dbReference>
<dbReference type="Gene3D" id="3.40.190.10">
    <property type="entry name" value="Periplasmic binding protein-like II"/>
    <property type="match status" value="2"/>
</dbReference>
<comment type="subcellular location">
    <subcellularLocation>
        <location evidence="1">Periplasm</location>
    </subcellularLocation>
</comment>
<feature type="domain" description="SsuA/THI5-like" evidence="4">
    <location>
        <begin position="58"/>
        <end position="254"/>
    </location>
</feature>